<dbReference type="Pfam" id="PF02517">
    <property type="entry name" value="Rce1-like"/>
    <property type="match status" value="1"/>
</dbReference>
<gene>
    <name evidence="3" type="ORF">ABC974_05715</name>
</gene>
<keyword evidence="3" id="KW-0378">Hydrolase</keyword>
<accession>A0ABU9Y004</accession>
<keyword evidence="1" id="KW-0812">Transmembrane</keyword>
<keyword evidence="4" id="KW-1185">Reference proteome</keyword>
<feature type="transmembrane region" description="Helical" evidence="1">
    <location>
        <begin position="160"/>
        <end position="179"/>
    </location>
</feature>
<feature type="transmembrane region" description="Helical" evidence="1">
    <location>
        <begin position="129"/>
        <end position="148"/>
    </location>
</feature>
<feature type="transmembrane region" description="Helical" evidence="1">
    <location>
        <begin position="185"/>
        <end position="205"/>
    </location>
</feature>
<dbReference type="PANTHER" id="PTHR39430">
    <property type="entry name" value="MEMBRANE-ASSOCIATED PROTEASE-RELATED"/>
    <property type="match status" value="1"/>
</dbReference>
<dbReference type="EMBL" id="JBDIME010000003">
    <property type="protein sequence ID" value="MEN2789114.1"/>
    <property type="molecule type" value="Genomic_DNA"/>
</dbReference>
<evidence type="ECO:0000256" key="1">
    <source>
        <dbReference type="SAM" id="Phobius"/>
    </source>
</evidence>
<comment type="caution">
    <text evidence="3">The sequence shown here is derived from an EMBL/GenBank/DDBJ whole genome shotgun (WGS) entry which is preliminary data.</text>
</comment>
<feature type="transmembrane region" description="Helical" evidence="1">
    <location>
        <begin position="261"/>
        <end position="279"/>
    </location>
</feature>
<protein>
    <submittedName>
        <fullName evidence="3">CPBP family intramembrane glutamic endopeptidase</fullName>
        <ecNumber evidence="3">3.4.-.-</ecNumber>
    </submittedName>
</protein>
<feature type="transmembrane region" description="Helical" evidence="1">
    <location>
        <begin position="217"/>
        <end position="241"/>
    </location>
</feature>
<evidence type="ECO:0000313" key="3">
    <source>
        <dbReference type="EMBL" id="MEN2789114.1"/>
    </source>
</evidence>
<feature type="domain" description="CAAX prenyl protease 2/Lysostaphin resistance protein A-like" evidence="2">
    <location>
        <begin position="128"/>
        <end position="221"/>
    </location>
</feature>
<organism evidence="3 4">
    <name type="scientific">Sphingomonas oligophenolica</name>
    <dbReference type="NCBI Taxonomy" id="301154"/>
    <lineage>
        <taxon>Bacteria</taxon>
        <taxon>Pseudomonadati</taxon>
        <taxon>Pseudomonadota</taxon>
        <taxon>Alphaproteobacteria</taxon>
        <taxon>Sphingomonadales</taxon>
        <taxon>Sphingomonadaceae</taxon>
        <taxon>Sphingomonas</taxon>
    </lineage>
</organism>
<dbReference type="EC" id="3.4.-.-" evidence="3"/>
<evidence type="ECO:0000259" key="2">
    <source>
        <dbReference type="Pfam" id="PF02517"/>
    </source>
</evidence>
<reference evidence="3 4" key="1">
    <citation type="submission" date="2024-05" db="EMBL/GenBank/DDBJ databases">
        <authorList>
            <person name="Liu Q."/>
            <person name="Xin Y.-H."/>
        </authorList>
    </citation>
    <scope>NUCLEOTIDE SEQUENCE [LARGE SCALE GENOMIC DNA]</scope>
    <source>
        <strain evidence="3 4">CGMCC 1.10181</strain>
    </source>
</reference>
<dbReference type="PANTHER" id="PTHR39430:SF1">
    <property type="entry name" value="PROTEASE"/>
    <property type="match status" value="1"/>
</dbReference>
<dbReference type="Proteomes" id="UP001419910">
    <property type="component" value="Unassembled WGS sequence"/>
</dbReference>
<dbReference type="GO" id="GO:0016787">
    <property type="term" value="F:hydrolase activity"/>
    <property type="evidence" value="ECO:0007669"/>
    <property type="project" value="UniProtKB-KW"/>
</dbReference>
<feature type="transmembrane region" description="Helical" evidence="1">
    <location>
        <begin position="95"/>
        <end position="117"/>
    </location>
</feature>
<feature type="transmembrane region" description="Helical" evidence="1">
    <location>
        <begin position="23"/>
        <end position="47"/>
    </location>
</feature>
<dbReference type="RefSeq" id="WP_343891769.1">
    <property type="nucleotide sequence ID" value="NZ_BAAAEH010000047.1"/>
</dbReference>
<feature type="transmembrane region" description="Helical" evidence="1">
    <location>
        <begin position="53"/>
        <end position="74"/>
    </location>
</feature>
<keyword evidence="1" id="KW-0472">Membrane</keyword>
<keyword evidence="1" id="KW-1133">Transmembrane helix</keyword>
<evidence type="ECO:0000313" key="4">
    <source>
        <dbReference type="Proteomes" id="UP001419910"/>
    </source>
</evidence>
<proteinExistence type="predicted"/>
<name>A0ABU9Y004_9SPHN</name>
<sequence>MGPIKPVTPPGSLFWRILHFPPLLIIIGMVMVIGPEIIVSMIAHFVVHAQGPLGTLATALCETLAAVAGYVLFVRFVERRPAVSEFAAPGWSKELGAGLLTGLLLFSLVVAVIALFGGYHVIGEHPVTALFPVLALSLVSGVGEEIVVRGIIFRLVESSLGSWIALIFSAALFGAGHLGNAHAGLLPAVAIALEAGIMLAALYMLTRRLWAAIGVHAAWNFTQGGIYGIAVSGNAVDGALIPRISGPDLLTGGAFGAEASLPAILICTIFGVVVTTIAYRRGRFVKPFWARTEVGARANVGEADRNRE</sequence>
<dbReference type="InterPro" id="IPR003675">
    <property type="entry name" value="Rce1/LyrA-like_dom"/>
</dbReference>